<reference evidence="1" key="2">
    <citation type="journal article" date="2022" name="Front. Microbiol.">
        <title>New perspectives on an old grouping: The genomic and phenotypic variability of Oxalobacter formigenes and the implications for calcium oxalate stone prevention.</title>
        <authorList>
            <person name="Chmiel J.A."/>
            <person name="Carr C."/>
            <person name="Stuivenberg G.A."/>
            <person name="Venema R."/>
            <person name="Chanyi R.M."/>
            <person name="Al K.F."/>
            <person name="Giguere D."/>
            <person name="Say H."/>
            <person name="Akouris P.P."/>
            <person name="Dominguez Romero S.A."/>
            <person name="Kwong A."/>
            <person name="Tai V."/>
            <person name="Koval S.F."/>
            <person name="Razvi H."/>
            <person name="Bjazevic J."/>
            <person name="Burton J.P."/>
        </authorList>
    </citation>
    <scope>NUCLEOTIDE SEQUENCE</scope>
    <source>
        <strain evidence="1">OxK</strain>
    </source>
</reference>
<dbReference type="InterPro" id="IPR021292">
    <property type="entry name" value="DUF2863"/>
</dbReference>
<dbReference type="Pfam" id="PF11062">
    <property type="entry name" value="DUF2863"/>
    <property type="match status" value="1"/>
</dbReference>
<evidence type="ECO:0000313" key="2">
    <source>
        <dbReference type="EMBL" id="WAV97733.1"/>
    </source>
</evidence>
<reference evidence="2" key="1">
    <citation type="journal article" date="2022" name="Front. Microbiol.">
        <title>New perspectives on an old grouping: The genomic and phenotypic variability of Oxalobacter formigenes and the implications for calcium oxalate stone prevention.</title>
        <authorList>
            <person name="Chmiel J.A."/>
            <person name="Carr C."/>
            <person name="Stuivenberg G.A."/>
            <person name="Venema R."/>
            <person name="Chanyi R.M."/>
            <person name="Al K.F."/>
            <person name="Giguere D."/>
            <person name="Say H."/>
            <person name="Akouris P.P."/>
            <person name="Dominguez Romero S.A."/>
            <person name="Kwong A."/>
            <person name="Tai V."/>
            <person name="Koval S.F."/>
            <person name="Razvi H."/>
            <person name="Bjazevic J."/>
            <person name="Burton J.P."/>
        </authorList>
    </citation>
    <scope>NUCLEOTIDE SEQUENCE</scope>
    <source>
        <strain evidence="2">HOxNP-1</strain>
    </source>
</reference>
<dbReference type="EMBL" id="CP098251">
    <property type="protein sequence ID" value="WAV91932.1"/>
    <property type="molecule type" value="Genomic_DNA"/>
</dbReference>
<accession>A0A9E9LF81</accession>
<gene>
    <name evidence="2" type="ORF">NB645_03095</name>
    <name evidence="1" type="ORF">NB646_04185</name>
</gene>
<proteinExistence type="predicted"/>
<dbReference type="Proteomes" id="UP001164794">
    <property type="component" value="Chromosome"/>
</dbReference>
<sequence>MRRLTKTGSSKLNADSQRLVSLALEMFYASSFLESEFCRKKLEVLVFRLLQARKQAVLNDAIEYLFTTDMEAYNCLLEVAEALSESAVIEEDGKKYQVLLVAVPVLAWTRFSIASGTLAPEQIEAISSRFARLILADDVRFAMAPGLYAVDQLPYSHVDVMAVTQGLVQSVVQGSRFELASKQETVPFLADGRYLLAAVMAREGTPLFRWQSIPDPAGFETVREECLKLWQHEIMPIMSEILPGCNLELLLPGGFFNTCRKADQAIRPSTIKAAVHYLVHALDTQPEKLGAVVGGFGKDLDGTQVEEYRISFYRKDNGKIVYGIVWPVYGAEEVDGMNFPSQLEGHSGALSRKGGKQLLQIFQLLRELGISYEKTAVERFAMEFCEDCGAPLFADTNGELVHAEMPEDARKETRLH</sequence>
<keyword evidence="3" id="KW-1185">Reference proteome</keyword>
<dbReference type="EMBL" id="CP098248">
    <property type="protein sequence ID" value="WAV97733.1"/>
    <property type="molecule type" value="Genomic_DNA"/>
</dbReference>
<dbReference type="Proteomes" id="UP001164819">
    <property type="component" value="Chromosome"/>
</dbReference>
<evidence type="ECO:0000313" key="3">
    <source>
        <dbReference type="Proteomes" id="UP001164794"/>
    </source>
</evidence>
<name>A0A9E9LF81_9BURK</name>
<dbReference type="RefSeq" id="WP_269265257.1">
    <property type="nucleotide sequence ID" value="NZ_CP098248.1"/>
</dbReference>
<dbReference type="AlphaFoldDB" id="A0A9E9LF81"/>
<protein>
    <submittedName>
        <fullName evidence="1">DUF2863 family protein</fullName>
    </submittedName>
</protein>
<evidence type="ECO:0000313" key="1">
    <source>
        <dbReference type="EMBL" id="WAV91932.1"/>
    </source>
</evidence>
<organism evidence="1">
    <name type="scientific">Oxalobacter aliiformigenes</name>
    <dbReference type="NCBI Taxonomy" id="2946593"/>
    <lineage>
        <taxon>Bacteria</taxon>
        <taxon>Pseudomonadati</taxon>
        <taxon>Pseudomonadota</taxon>
        <taxon>Betaproteobacteria</taxon>
        <taxon>Burkholderiales</taxon>
        <taxon>Oxalobacteraceae</taxon>
        <taxon>Oxalobacter</taxon>
    </lineage>
</organism>